<evidence type="ECO:0000313" key="2">
    <source>
        <dbReference type="Proteomes" id="UP000251241"/>
    </source>
</evidence>
<dbReference type="AlphaFoldDB" id="A0A2X2IT40"/>
<dbReference type="EMBL" id="UAUU01000008">
    <property type="protein sequence ID" value="SPZ85402.1"/>
    <property type="molecule type" value="Genomic_DNA"/>
</dbReference>
<reference evidence="1 2" key="1">
    <citation type="submission" date="2018-06" db="EMBL/GenBank/DDBJ databases">
        <authorList>
            <consortium name="Pathogen Informatics"/>
            <person name="Doyle S."/>
        </authorList>
    </citation>
    <scope>NUCLEOTIDE SEQUENCE [LARGE SCALE GENOMIC DNA]</scope>
    <source>
        <strain evidence="1 2">NCTC11343</strain>
    </source>
</reference>
<protein>
    <submittedName>
        <fullName evidence="1">TonB-linked outer membrane protein, SusC/RagA family</fullName>
    </submittedName>
</protein>
<gene>
    <name evidence="1" type="ORF">NCTC11343_01964</name>
</gene>
<proteinExistence type="predicted"/>
<dbReference type="Proteomes" id="UP000251241">
    <property type="component" value="Unassembled WGS sequence"/>
</dbReference>
<accession>A0A2X2IT40</accession>
<evidence type="ECO:0000313" key="1">
    <source>
        <dbReference type="EMBL" id="SPZ85402.1"/>
    </source>
</evidence>
<sequence>MKNTGVELGLNWADKINEVKYRLGVNGAYNKNKVGQIPTEDGIIHGQTAMLYDNSEEFYRAANGLPIGYFWGYKTDGLFQNQAEIDAWKTAGKGILQADVKPGDVKYVDQNSDGIINASDKTNLGVGMPNFTYGFNIGLDYKGFDFSVNAYGSLGNKIVQSYRNHANKQANYTTRILDRWTGEGTSSTIPRVTETNVNWQFSDLYIQDGDFLRISNVTLGYDLSKLIKWKYANQIRFYVQGQNLFTFTKYDGMDPEIGYGTDGWVSGIDLGYYPRPRTVLFGLNVKF</sequence>
<organism evidence="1 2">
    <name type="scientific">Sphingobacterium multivorum</name>
    <dbReference type="NCBI Taxonomy" id="28454"/>
    <lineage>
        <taxon>Bacteria</taxon>
        <taxon>Pseudomonadati</taxon>
        <taxon>Bacteroidota</taxon>
        <taxon>Sphingobacteriia</taxon>
        <taxon>Sphingobacteriales</taxon>
        <taxon>Sphingobacteriaceae</taxon>
        <taxon>Sphingobacterium</taxon>
    </lineage>
</organism>
<dbReference type="RefSeq" id="WP_218565330.1">
    <property type="nucleotide sequence ID" value="NZ_UAUU01000008.1"/>
</dbReference>
<name>A0A2X2IT40_SPHMU</name>
<dbReference type="SUPFAM" id="SSF56935">
    <property type="entry name" value="Porins"/>
    <property type="match status" value="1"/>
</dbReference>